<dbReference type="Proteomes" id="UP000325321">
    <property type="component" value="Genome"/>
</dbReference>
<evidence type="ECO:0000313" key="2">
    <source>
        <dbReference type="EMBL" id="QCQ84807.1"/>
    </source>
</evidence>
<reference evidence="2" key="1">
    <citation type="submission" date="2018-12" db="EMBL/GenBank/DDBJ databases">
        <title>Singled stranded DNA viruses identified in blackflies (Austrosimulium ungulatum) sampled in New Zealand.</title>
        <authorList>
            <person name="Kraberger S."/>
            <person name="Fontenele R.S."/>
            <person name="Schmidlin K."/>
            <person name="Walters M."/>
            <person name="Varsani A."/>
        </authorList>
    </citation>
    <scope>NUCLEOTIDE SEQUENCE [LARGE SCALE GENOMIC DNA]</scope>
    <source>
        <strain evidence="2">088</strain>
    </source>
</reference>
<organism evidence="2">
    <name type="scientific">Blackfly microvirus SF02</name>
    <dbReference type="NCBI Taxonomy" id="2576452"/>
    <lineage>
        <taxon>Viruses</taxon>
        <taxon>Monodnaviria</taxon>
        <taxon>Sangervirae</taxon>
        <taxon>Phixviricota</taxon>
        <taxon>Malgrandaviricetes</taxon>
        <taxon>Petitvirales</taxon>
        <taxon>Microviridae</taxon>
        <taxon>Microvirus</taxon>
    </lineage>
</organism>
<feature type="domain" description="Replication-associated protein ORF2/G2P" evidence="1">
    <location>
        <begin position="119"/>
        <end position="232"/>
    </location>
</feature>
<proteinExistence type="predicted"/>
<protein>
    <submittedName>
        <fullName evidence="2">Replication initiator protein</fullName>
    </submittedName>
</protein>
<dbReference type="Pfam" id="PF23343">
    <property type="entry name" value="REP_ORF2-G2P"/>
    <property type="match status" value="1"/>
</dbReference>
<dbReference type="InterPro" id="IPR056906">
    <property type="entry name" value="ORF2/G2P_dom"/>
</dbReference>
<evidence type="ECO:0000259" key="1">
    <source>
        <dbReference type="Pfam" id="PF23343"/>
    </source>
</evidence>
<accession>A0A4P8PK93</accession>
<dbReference type="EMBL" id="MK249170">
    <property type="protein sequence ID" value="QCQ84807.1"/>
    <property type="molecule type" value="Genomic_DNA"/>
</dbReference>
<name>A0A4P8PK93_9VIRU</name>
<sequence>MCGVTPLEVYYASSEDEPWRLQASFFEARRQYPSQEFAEPSRYAGRHSSLSCFGPLTAYYGKTVNPVTGRRPMVFDVRRSFDGLRIPVPCGQCIGCRLERSRLWAIRCMHEKRLHHESAFITLTYDNDHVPAGGSLRKRDLQLFFKRLRKVRPSGLRMFSCGEYGESTRRPHYHCLLFNTRFADQRHYKRSPAGFELYRSVELESLWPFGSNTIGDVSFDSAAYVARYCLKKVTGKASEVHYSGREPEFVVMSRRPGIGRGWFEKFHAEAYKADSAIMDHREVGLPRYYDNLFSVVDGDRLDELKAIRKDKAHLHFEDQTPSRLRVRERFEELKFRRFAREPCD</sequence>